<keyword evidence="3" id="KW-1185">Reference proteome</keyword>
<sequence length="194" mass="21727">MGGHLGVNGNENVRRSDESHQKGSREQGRCQCSFLIQIGQSVEQAEVKLRNWVDDFVENELVGHSKSNHWAAECGSRPSISTPARRKRRMLGLISRGPAKGNHCLGGLASTAATPLAVLPTITAFRPRLERDVSRRMEPLPRCPTRSLGEAHRWPQRLPRCQSSRQLHVPRHVLRLPELAYVFNVEMRLDTASG</sequence>
<evidence type="ECO:0000313" key="2">
    <source>
        <dbReference type="EMBL" id="KAJ7311674.1"/>
    </source>
</evidence>
<dbReference type="Proteomes" id="UP001218218">
    <property type="component" value="Unassembled WGS sequence"/>
</dbReference>
<evidence type="ECO:0000256" key="1">
    <source>
        <dbReference type="SAM" id="MobiDB-lite"/>
    </source>
</evidence>
<feature type="compositionally biased region" description="Basic and acidic residues" evidence="1">
    <location>
        <begin position="12"/>
        <end position="25"/>
    </location>
</feature>
<organism evidence="2 3">
    <name type="scientific">Mycena albidolilacea</name>
    <dbReference type="NCBI Taxonomy" id="1033008"/>
    <lineage>
        <taxon>Eukaryota</taxon>
        <taxon>Fungi</taxon>
        <taxon>Dikarya</taxon>
        <taxon>Basidiomycota</taxon>
        <taxon>Agaricomycotina</taxon>
        <taxon>Agaricomycetes</taxon>
        <taxon>Agaricomycetidae</taxon>
        <taxon>Agaricales</taxon>
        <taxon>Marasmiineae</taxon>
        <taxon>Mycenaceae</taxon>
        <taxon>Mycena</taxon>
    </lineage>
</organism>
<dbReference type="EMBL" id="JARIHO010000074">
    <property type="protein sequence ID" value="KAJ7311674.1"/>
    <property type="molecule type" value="Genomic_DNA"/>
</dbReference>
<evidence type="ECO:0000313" key="3">
    <source>
        <dbReference type="Proteomes" id="UP001218218"/>
    </source>
</evidence>
<reference evidence="2" key="1">
    <citation type="submission" date="2023-03" db="EMBL/GenBank/DDBJ databases">
        <title>Massive genome expansion in bonnet fungi (Mycena s.s.) driven by repeated elements and novel gene families across ecological guilds.</title>
        <authorList>
            <consortium name="Lawrence Berkeley National Laboratory"/>
            <person name="Harder C.B."/>
            <person name="Miyauchi S."/>
            <person name="Viragh M."/>
            <person name="Kuo A."/>
            <person name="Thoen E."/>
            <person name="Andreopoulos B."/>
            <person name="Lu D."/>
            <person name="Skrede I."/>
            <person name="Drula E."/>
            <person name="Henrissat B."/>
            <person name="Morin E."/>
            <person name="Kohler A."/>
            <person name="Barry K."/>
            <person name="LaButti K."/>
            <person name="Morin E."/>
            <person name="Salamov A."/>
            <person name="Lipzen A."/>
            <person name="Mereny Z."/>
            <person name="Hegedus B."/>
            <person name="Baldrian P."/>
            <person name="Stursova M."/>
            <person name="Weitz H."/>
            <person name="Taylor A."/>
            <person name="Grigoriev I.V."/>
            <person name="Nagy L.G."/>
            <person name="Martin F."/>
            <person name="Kauserud H."/>
        </authorList>
    </citation>
    <scope>NUCLEOTIDE SEQUENCE</scope>
    <source>
        <strain evidence="2">CBHHK002</strain>
    </source>
</reference>
<gene>
    <name evidence="2" type="ORF">DFH08DRAFT_822441</name>
</gene>
<comment type="caution">
    <text evidence="2">The sequence shown here is derived from an EMBL/GenBank/DDBJ whole genome shotgun (WGS) entry which is preliminary data.</text>
</comment>
<name>A0AAD7ED52_9AGAR</name>
<proteinExistence type="predicted"/>
<feature type="region of interest" description="Disordered" evidence="1">
    <location>
        <begin position="1"/>
        <end position="25"/>
    </location>
</feature>
<accession>A0AAD7ED52</accession>
<protein>
    <submittedName>
        <fullName evidence="2">Uncharacterized protein</fullName>
    </submittedName>
</protein>
<dbReference type="AlphaFoldDB" id="A0AAD7ED52"/>